<dbReference type="HOGENOM" id="CLU_773953_0_0_1"/>
<sequence>MPSITLPGDPSSATSQTTSPRSSLTHSSVYASSQIPSAVSESEITSTSVTTTPSPEDSPSLSAGGASHAQTTSQEPSPETSTRVSSNTATGSGRKGVRAWVVIVAIIGVIILIILLGLMARSVRARRKRNLSDLPVSPFEPEFMKDPSMFAEPFVSDLEADKPTPSLPSVIYPEKRRLITSPPKHAQVHQLYLGTDNFNSADVGSPSRSSPEPIVPQMRLRLVGDVASDASSRDSRSEASELEYRGANAEVTSLAQRGSVISSQFGTLPLPHDQNMSVPLQVAPQAQNIPDALIPGRTPRILTPLAPQAVQEYSSKSLPQPPSLPQPSTAHAWNPPWVPDPSWGYVNGSVASSHSQFS</sequence>
<gene>
    <name evidence="7" type="ORF">FOMPIDRAFT_1052895</name>
</gene>
<dbReference type="InParanoid" id="S8DUQ4"/>
<feature type="compositionally biased region" description="Low complexity" evidence="5">
    <location>
        <begin position="40"/>
        <end position="62"/>
    </location>
</feature>
<keyword evidence="2 6" id="KW-0812">Transmembrane</keyword>
<dbReference type="GO" id="GO:0016020">
    <property type="term" value="C:membrane"/>
    <property type="evidence" value="ECO:0007669"/>
    <property type="project" value="UniProtKB-SubCell"/>
</dbReference>
<dbReference type="EMBL" id="KE504182">
    <property type="protein sequence ID" value="EPS96906.1"/>
    <property type="molecule type" value="Genomic_DNA"/>
</dbReference>
<dbReference type="InterPro" id="IPR051694">
    <property type="entry name" value="Immunoregulatory_rcpt-like"/>
</dbReference>
<evidence type="ECO:0000256" key="2">
    <source>
        <dbReference type="ARBA" id="ARBA00022692"/>
    </source>
</evidence>
<keyword evidence="3 6" id="KW-1133">Transmembrane helix</keyword>
<protein>
    <recommendedName>
        <fullName evidence="9">Transmembrane protein</fullName>
    </recommendedName>
</protein>
<evidence type="ECO:0000256" key="4">
    <source>
        <dbReference type="ARBA" id="ARBA00023136"/>
    </source>
</evidence>
<dbReference type="Proteomes" id="UP000015241">
    <property type="component" value="Unassembled WGS sequence"/>
</dbReference>
<dbReference type="GO" id="GO:0071944">
    <property type="term" value="C:cell periphery"/>
    <property type="evidence" value="ECO:0007669"/>
    <property type="project" value="UniProtKB-ARBA"/>
</dbReference>
<evidence type="ECO:0008006" key="9">
    <source>
        <dbReference type="Google" id="ProtNLM"/>
    </source>
</evidence>
<proteinExistence type="predicted"/>
<evidence type="ECO:0000313" key="8">
    <source>
        <dbReference type="Proteomes" id="UP000015241"/>
    </source>
</evidence>
<dbReference type="PANTHER" id="PTHR15549">
    <property type="entry name" value="PAIRED IMMUNOGLOBULIN-LIKE TYPE 2 RECEPTOR"/>
    <property type="match status" value="1"/>
</dbReference>
<keyword evidence="8" id="KW-1185">Reference proteome</keyword>
<feature type="region of interest" description="Disordered" evidence="5">
    <location>
        <begin position="312"/>
        <end position="337"/>
    </location>
</feature>
<keyword evidence="4 6" id="KW-0472">Membrane</keyword>
<name>S8DUQ4_FOMSC</name>
<evidence type="ECO:0000313" key="7">
    <source>
        <dbReference type="EMBL" id="EPS96906.1"/>
    </source>
</evidence>
<evidence type="ECO:0000256" key="5">
    <source>
        <dbReference type="SAM" id="MobiDB-lite"/>
    </source>
</evidence>
<dbReference type="OrthoDB" id="10577620at2759"/>
<evidence type="ECO:0000256" key="1">
    <source>
        <dbReference type="ARBA" id="ARBA00004167"/>
    </source>
</evidence>
<feature type="transmembrane region" description="Helical" evidence="6">
    <location>
        <begin position="99"/>
        <end position="120"/>
    </location>
</feature>
<accession>S8DUQ4</accession>
<dbReference type="AlphaFoldDB" id="S8DUQ4"/>
<feature type="compositionally biased region" description="Low complexity" evidence="5">
    <location>
        <begin position="70"/>
        <end position="82"/>
    </location>
</feature>
<comment type="subcellular location">
    <subcellularLocation>
        <location evidence="1">Membrane</location>
        <topology evidence="1">Single-pass membrane protein</topology>
    </subcellularLocation>
</comment>
<reference evidence="7 8" key="1">
    <citation type="journal article" date="2012" name="Science">
        <title>The Paleozoic origin of enzymatic lignin decomposition reconstructed from 31 fungal genomes.</title>
        <authorList>
            <person name="Floudas D."/>
            <person name="Binder M."/>
            <person name="Riley R."/>
            <person name="Barry K."/>
            <person name="Blanchette R.A."/>
            <person name="Henrissat B."/>
            <person name="Martinez A.T."/>
            <person name="Otillar R."/>
            <person name="Spatafora J.W."/>
            <person name="Yadav J.S."/>
            <person name="Aerts A."/>
            <person name="Benoit I."/>
            <person name="Boyd A."/>
            <person name="Carlson A."/>
            <person name="Copeland A."/>
            <person name="Coutinho P.M."/>
            <person name="de Vries R.P."/>
            <person name="Ferreira P."/>
            <person name="Findley K."/>
            <person name="Foster B."/>
            <person name="Gaskell J."/>
            <person name="Glotzer D."/>
            <person name="Gorecki P."/>
            <person name="Heitman J."/>
            <person name="Hesse C."/>
            <person name="Hori C."/>
            <person name="Igarashi K."/>
            <person name="Jurgens J.A."/>
            <person name="Kallen N."/>
            <person name="Kersten P."/>
            <person name="Kohler A."/>
            <person name="Kuees U."/>
            <person name="Kumar T.K.A."/>
            <person name="Kuo A."/>
            <person name="LaButti K."/>
            <person name="Larrondo L.F."/>
            <person name="Lindquist E."/>
            <person name="Ling A."/>
            <person name="Lombard V."/>
            <person name="Lucas S."/>
            <person name="Lundell T."/>
            <person name="Martin R."/>
            <person name="McLaughlin D.J."/>
            <person name="Morgenstern I."/>
            <person name="Morin E."/>
            <person name="Murat C."/>
            <person name="Nagy L.G."/>
            <person name="Nolan M."/>
            <person name="Ohm R.A."/>
            <person name="Patyshakuliyeva A."/>
            <person name="Rokas A."/>
            <person name="Ruiz-Duenas F.J."/>
            <person name="Sabat G."/>
            <person name="Salamov A."/>
            <person name="Samejima M."/>
            <person name="Schmutz J."/>
            <person name="Slot J.C."/>
            <person name="St John F."/>
            <person name="Stenlid J."/>
            <person name="Sun H."/>
            <person name="Sun S."/>
            <person name="Syed K."/>
            <person name="Tsang A."/>
            <person name="Wiebenga A."/>
            <person name="Young D."/>
            <person name="Pisabarro A."/>
            <person name="Eastwood D.C."/>
            <person name="Martin F."/>
            <person name="Cullen D."/>
            <person name="Grigoriev I.V."/>
            <person name="Hibbett D.S."/>
        </authorList>
    </citation>
    <scope>NUCLEOTIDE SEQUENCE</scope>
    <source>
        <strain evidence="8">FP-58527</strain>
    </source>
</reference>
<feature type="region of interest" description="Disordered" evidence="5">
    <location>
        <begin position="1"/>
        <end position="92"/>
    </location>
</feature>
<evidence type="ECO:0000256" key="6">
    <source>
        <dbReference type="SAM" id="Phobius"/>
    </source>
</evidence>
<evidence type="ECO:0000256" key="3">
    <source>
        <dbReference type="ARBA" id="ARBA00022989"/>
    </source>
</evidence>
<organism evidence="7 8">
    <name type="scientific">Fomitopsis schrenkii</name>
    <name type="common">Brown rot fungus</name>
    <dbReference type="NCBI Taxonomy" id="2126942"/>
    <lineage>
        <taxon>Eukaryota</taxon>
        <taxon>Fungi</taxon>
        <taxon>Dikarya</taxon>
        <taxon>Basidiomycota</taxon>
        <taxon>Agaricomycotina</taxon>
        <taxon>Agaricomycetes</taxon>
        <taxon>Polyporales</taxon>
        <taxon>Fomitopsis</taxon>
    </lineage>
</organism>
<feature type="compositionally biased region" description="Polar residues" evidence="5">
    <location>
        <begin position="11"/>
        <end position="39"/>
    </location>
</feature>